<dbReference type="AlphaFoldDB" id="A0ABD0UN38"/>
<sequence>MPAPVGCRGGILLCRRQWADEVGFCYLSVVMSVPMDYRCYDSLLSHASSFMFLLLFSGAGKGKERVEPTSDHLHQIWYQSQMAEGSKRIAPGGERSLKVLWAEHFSLVQHAEELAADFRRFYDEVRRDLRDLRAQLERNLEPRVGLPATIPVIHRRFGGRRNPWHTMPGTIASDSDEGVEQFGALDLSDSFEEEPTSELS</sequence>
<feature type="region of interest" description="Disordered" evidence="1">
    <location>
        <begin position="168"/>
        <end position="200"/>
    </location>
</feature>
<evidence type="ECO:0000313" key="3">
    <source>
        <dbReference type="Proteomes" id="UP001552299"/>
    </source>
</evidence>
<evidence type="ECO:0000313" key="2">
    <source>
        <dbReference type="EMBL" id="KAL0914140.1"/>
    </source>
</evidence>
<feature type="compositionally biased region" description="Acidic residues" evidence="1">
    <location>
        <begin position="189"/>
        <end position="200"/>
    </location>
</feature>
<protein>
    <submittedName>
        <fullName evidence="2">Uncharacterized protein</fullName>
    </submittedName>
</protein>
<keyword evidence="3" id="KW-1185">Reference proteome</keyword>
<gene>
    <name evidence="2" type="ORF">M5K25_017649</name>
</gene>
<name>A0ABD0UN38_DENTH</name>
<comment type="caution">
    <text evidence="2">The sequence shown here is derived from an EMBL/GenBank/DDBJ whole genome shotgun (WGS) entry which is preliminary data.</text>
</comment>
<dbReference type="Proteomes" id="UP001552299">
    <property type="component" value="Unassembled WGS sequence"/>
</dbReference>
<accession>A0ABD0UN38</accession>
<reference evidence="2 3" key="1">
    <citation type="journal article" date="2024" name="Plant Biotechnol. J.">
        <title>Dendrobium thyrsiflorum genome and its molecular insights into genes involved in important horticultural traits.</title>
        <authorList>
            <person name="Chen B."/>
            <person name="Wang J.Y."/>
            <person name="Zheng P.J."/>
            <person name="Li K.L."/>
            <person name="Liang Y.M."/>
            <person name="Chen X.F."/>
            <person name="Zhang C."/>
            <person name="Zhao X."/>
            <person name="He X."/>
            <person name="Zhang G.Q."/>
            <person name="Liu Z.J."/>
            <person name="Xu Q."/>
        </authorList>
    </citation>
    <scope>NUCLEOTIDE SEQUENCE [LARGE SCALE GENOMIC DNA]</scope>
    <source>
        <strain evidence="2">GZMU011</strain>
    </source>
</reference>
<proteinExistence type="predicted"/>
<evidence type="ECO:0000256" key="1">
    <source>
        <dbReference type="SAM" id="MobiDB-lite"/>
    </source>
</evidence>
<dbReference type="EMBL" id="JANQDX010000013">
    <property type="protein sequence ID" value="KAL0914140.1"/>
    <property type="molecule type" value="Genomic_DNA"/>
</dbReference>
<organism evidence="2 3">
    <name type="scientific">Dendrobium thyrsiflorum</name>
    <name type="common">Pinecone-like raceme dendrobium</name>
    <name type="synonym">Orchid</name>
    <dbReference type="NCBI Taxonomy" id="117978"/>
    <lineage>
        <taxon>Eukaryota</taxon>
        <taxon>Viridiplantae</taxon>
        <taxon>Streptophyta</taxon>
        <taxon>Embryophyta</taxon>
        <taxon>Tracheophyta</taxon>
        <taxon>Spermatophyta</taxon>
        <taxon>Magnoliopsida</taxon>
        <taxon>Liliopsida</taxon>
        <taxon>Asparagales</taxon>
        <taxon>Orchidaceae</taxon>
        <taxon>Epidendroideae</taxon>
        <taxon>Malaxideae</taxon>
        <taxon>Dendrobiinae</taxon>
        <taxon>Dendrobium</taxon>
    </lineage>
</organism>